<dbReference type="InterPro" id="IPR051448">
    <property type="entry name" value="CdaR-like_regulators"/>
</dbReference>
<accession>A0A415D1U5</accession>
<gene>
    <name evidence="5" type="ORF">DW116_10150</name>
</gene>
<feature type="domain" description="PucR C-terminal helix-turn-helix" evidence="3">
    <location>
        <begin position="314"/>
        <end position="367"/>
    </location>
</feature>
<dbReference type="EMBL" id="QRMI01000027">
    <property type="protein sequence ID" value="RHJ60021.1"/>
    <property type="molecule type" value="Genomic_DNA"/>
</dbReference>
<evidence type="ECO:0000313" key="6">
    <source>
        <dbReference type="Proteomes" id="UP000285832"/>
    </source>
</evidence>
<reference evidence="5 6" key="1">
    <citation type="submission" date="2018-08" db="EMBL/GenBank/DDBJ databases">
        <title>A genome reference for cultivated species of the human gut microbiota.</title>
        <authorList>
            <person name="Zou Y."/>
            <person name="Xue W."/>
            <person name="Luo G."/>
        </authorList>
    </citation>
    <scope>NUCLEOTIDE SEQUENCE [LARGE SCALE GENOMIC DNA]</scope>
    <source>
        <strain evidence="5 6">AM09-9</strain>
    </source>
</reference>
<evidence type="ECO:0008006" key="7">
    <source>
        <dbReference type="Google" id="ProtNLM"/>
    </source>
</evidence>
<protein>
    <recommendedName>
        <fullName evidence="7">PucR family transcriptional regulator</fullName>
    </recommendedName>
</protein>
<feature type="coiled-coil region" evidence="2">
    <location>
        <begin position="195"/>
        <end position="222"/>
    </location>
</feature>
<evidence type="ECO:0000256" key="2">
    <source>
        <dbReference type="SAM" id="Coils"/>
    </source>
</evidence>
<dbReference type="PANTHER" id="PTHR33744:SF1">
    <property type="entry name" value="DNA-BINDING TRANSCRIPTIONAL ACTIVATOR ADER"/>
    <property type="match status" value="1"/>
</dbReference>
<sequence>MLENPITLYDEEYVCLYSNDKEPAEFVMKEDAEKFVPNIITKCQYWHQKREQSEYIHKIDVFGHRPFYLVLTERNKKVETLDFIALENIIVELRHIIMGSVMEENIARQYHKDLEYRLLNGSLSDLEKEEAAKILKIEKTDELRVVIFRVIPKNDEGKFTDKQRRGLDIAEKMFWHRLPKDCVMRNTNQIIYIYKRKDQESKQEFRKKIEALQKDVQKHLDQKNAEIDFVVGIGKSVVGYQDIKESFEDSKQALDYINVIRKIIGDSNRSVVDCSKLGFFHIFAEMKDKNKLWSYIPESLQMLYDYDKKRDKELINTLECFMNNNQSYKKTSSEMFVHYRTVTYRMKKIVEISGMNFDNVTEMLAVRNGLIILRIIEAM</sequence>
<organism evidence="5 6">
    <name type="scientific">[Ruminococcus] lactaris</name>
    <dbReference type="NCBI Taxonomy" id="46228"/>
    <lineage>
        <taxon>Bacteria</taxon>
        <taxon>Bacillati</taxon>
        <taxon>Bacillota</taxon>
        <taxon>Clostridia</taxon>
        <taxon>Lachnospirales</taxon>
        <taxon>Lachnospiraceae</taxon>
        <taxon>Mediterraneibacter</taxon>
    </lineage>
</organism>
<evidence type="ECO:0000259" key="3">
    <source>
        <dbReference type="Pfam" id="PF13556"/>
    </source>
</evidence>
<comment type="caution">
    <text evidence="5">The sequence shown here is derived from an EMBL/GenBank/DDBJ whole genome shotgun (WGS) entry which is preliminary data.</text>
</comment>
<dbReference type="Gene3D" id="1.10.10.2840">
    <property type="entry name" value="PucR C-terminal helix-turn-helix domain"/>
    <property type="match status" value="1"/>
</dbReference>
<keyword evidence="2" id="KW-0175">Coiled coil</keyword>
<dbReference type="InterPro" id="IPR041522">
    <property type="entry name" value="CdaR_GGDEF"/>
</dbReference>
<comment type="similarity">
    <text evidence="1">Belongs to the CdaR family.</text>
</comment>
<name>A0A415D1U5_9FIRM</name>
<dbReference type="InterPro" id="IPR042070">
    <property type="entry name" value="PucR_C-HTH_sf"/>
</dbReference>
<dbReference type="Proteomes" id="UP000285832">
    <property type="component" value="Unassembled WGS sequence"/>
</dbReference>
<evidence type="ECO:0000259" key="4">
    <source>
        <dbReference type="Pfam" id="PF17853"/>
    </source>
</evidence>
<feature type="domain" description="CdaR GGDEF-like" evidence="4">
    <location>
        <begin position="125"/>
        <end position="255"/>
    </location>
</feature>
<proteinExistence type="inferred from homology"/>
<evidence type="ECO:0000313" key="5">
    <source>
        <dbReference type="EMBL" id="RHJ60021.1"/>
    </source>
</evidence>
<dbReference type="PANTHER" id="PTHR33744">
    <property type="entry name" value="CARBOHYDRATE DIACID REGULATOR"/>
    <property type="match status" value="1"/>
</dbReference>
<dbReference type="InterPro" id="IPR025736">
    <property type="entry name" value="PucR_C-HTH_dom"/>
</dbReference>
<dbReference type="Pfam" id="PF17853">
    <property type="entry name" value="GGDEF_2"/>
    <property type="match status" value="1"/>
</dbReference>
<dbReference type="Pfam" id="PF13556">
    <property type="entry name" value="HTH_30"/>
    <property type="match status" value="1"/>
</dbReference>
<dbReference type="AlphaFoldDB" id="A0A415D1U5"/>
<evidence type="ECO:0000256" key="1">
    <source>
        <dbReference type="ARBA" id="ARBA00006754"/>
    </source>
</evidence>